<evidence type="ECO:0000256" key="2">
    <source>
        <dbReference type="ARBA" id="ARBA00023125"/>
    </source>
</evidence>
<evidence type="ECO:0000256" key="3">
    <source>
        <dbReference type="ARBA" id="ARBA00023163"/>
    </source>
</evidence>
<dbReference type="Proteomes" id="UP000007392">
    <property type="component" value="Chromosome"/>
</dbReference>
<evidence type="ECO:0000313" key="5">
    <source>
        <dbReference type="EMBL" id="AFH61071.1"/>
    </source>
</evidence>
<gene>
    <name evidence="5" type="ORF">B2K_10105</name>
</gene>
<dbReference type="InterPro" id="IPR020449">
    <property type="entry name" value="Tscrpt_reg_AraC-type_HTH"/>
</dbReference>
<evidence type="ECO:0000259" key="4">
    <source>
        <dbReference type="PROSITE" id="PS01124"/>
    </source>
</evidence>
<dbReference type="EMBL" id="CP003422">
    <property type="protein sequence ID" value="AFH61071.1"/>
    <property type="molecule type" value="Genomic_DNA"/>
</dbReference>
<dbReference type="GO" id="GO:0043565">
    <property type="term" value="F:sequence-specific DNA binding"/>
    <property type="evidence" value="ECO:0007669"/>
    <property type="project" value="InterPro"/>
</dbReference>
<accession>I0BFC4</accession>
<dbReference type="AlphaFoldDB" id="I0BFC4"/>
<reference evidence="5 6" key="1">
    <citation type="submission" date="2013-06" db="EMBL/GenBank/DDBJ databases">
        <title>Complete genome sequence of Paenibacillus mucilaginosus K02.</title>
        <authorList>
            <person name="Xiao B."/>
            <person name="Sun L."/>
            <person name="Xiao L."/>
            <person name="Lian B."/>
        </authorList>
    </citation>
    <scope>NUCLEOTIDE SEQUENCE [LARGE SCALE GENOMIC DNA]</scope>
    <source>
        <strain evidence="5 6">K02</strain>
    </source>
</reference>
<dbReference type="PROSITE" id="PS00041">
    <property type="entry name" value="HTH_ARAC_FAMILY_1"/>
    <property type="match status" value="1"/>
</dbReference>
<dbReference type="InterPro" id="IPR009057">
    <property type="entry name" value="Homeodomain-like_sf"/>
</dbReference>
<dbReference type="PANTHER" id="PTHR43280">
    <property type="entry name" value="ARAC-FAMILY TRANSCRIPTIONAL REGULATOR"/>
    <property type="match status" value="1"/>
</dbReference>
<dbReference type="KEGG" id="pmw:B2K_10105"/>
<dbReference type="Gene3D" id="1.10.10.60">
    <property type="entry name" value="Homeodomain-like"/>
    <property type="match status" value="2"/>
</dbReference>
<dbReference type="SUPFAM" id="SSF46689">
    <property type="entry name" value="Homeodomain-like"/>
    <property type="match status" value="2"/>
</dbReference>
<keyword evidence="2" id="KW-0238">DNA-binding</keyword>
<dbReference type="SMART" id="SM00342">
    <property type="entry name" value="HTH_ARAC"/>
    <property type="match status" value="1"/>
</dbReference>
<evidence type="ECO:0000313" key="6">
    <source>
        <dbReference type="Proteomes" id="UP000007392"/>
    </source>
</evidence>
<dbReference type="InterPro" id="IPR018060">
    <property type="entry name" value="HTH_AraC"/>
</dbReference>
<dbReference type="PANTHER" id="PTHR43280:SF28">
    <property type="entry name" value="HTH-TYPE TRANSCRIPTIONAL ACTIVATOR RHAS"/>
    <property type="match status" value="1"/>
</dbReference>
<dbReference type="PRINTS" id="PR00032">
    <property type="entry name" value="HTHARAC"/>
</dbReference>
<dbReference type="InterPro" id="IPR018062">
    <property type="entry name" value="HTH_AraC-typ_CS"/>
</dbReference>
<keyword evidence="1" id="KW-0805">Transcription regulation</keyword>
<dbReference type="PATRIC" id="fig|997761.3.peg.1967"/>
<sequence>MEDADEGLVKEELKKLTESIIGLNLSGNQQIYHLYLELIYLIFSYLNAKQIRPDDIIGKGLNIQEKIYQCETISETSEWMESFLTSIVAEIKDKHTGLSKKLKRAKEYIKAHYSEDISLQLVSEQLQVSEAYLSRLFTKESGESFISYVTRVRMDKAKELLQENNLTINEISQLVGYYNHEHFSRVFKKMEGCSPNRYRGESGRSDTPLPTIFEYSASALISLHLSNLCCFNPECLQWHLSPHVFCQQSLNNIHLIVMNDCIPVTFLTLHIYDAPW</sequence>
<dbReference type="Pfam" id="PF12833">
    <property type="entry name" value="HTH_18"/>
    <property type="match status" value="1"/>
</dbReference>
<dbReference type="PROSITE" id="PS01124">
    <property type="entry name" value="HTH_ARAC_FAMILY_2"/>
    <property type="match status" value="1"/>
</dbReference>
<dbReference type="GO" id="GO:0003700">
    <property type="term" value="F:DNA-binding transcription factor activity"/>
    <property type="evidence" value="ECO:0007669"/>
    <property type="project" value="InterPro"/>
</dbReference>
<feature type="domain" description="HTH araC/xylS-type" evidence="4">
    <location>
        <begin position="103"/>
        <end position="201"/>
    </location>
</feature>
<protein>
    <recommendedName>
        <fullName evidence="4">HTH araC/xylS-type domain-containing protein</fullName>
    </recommendedName>
</protein>
<organism evidence="5 6">
    <name type="scientific">Paenibacillus mucilaginosus K02</name>
    <dbReference type="NCBI Taxonomy" id="997761"/>
    <lineage>
        <taxon>Bacteria</taxon>
        <taxon>Bacillati</taxon>
        <taxon>Bacillota</taxon>
        <taxon>Bacilli</taxon>
        <taxon>Bacillales</taxon>
        <taxon>Paenibacillaceae</taxon>
        <taxon>Paenibacillus</taxon>
    </lineage>
</organism>
<evidence type="ECO:0000256" key="1">
    <source>
        <dbReference type="ARBA" id="ARBA00023015"/>
    </source>
</evidence>
<keyword evidence="3" id="KW-0804">Transcription</keyword>
<name>I0BFC4_9BACL</name>
<proteinExistence type="predicted"/>
<dbReference type="HOGENOM" id="CLU_1007760_0_0_9"/>